<protein>
    <submittedName>
        <fullName evidence="2">Heavy-metal transport protein</fullName>
    </submittedName>
</protein>
<dbReference type="eggNOG" id="COG0425">
    <property type="taxonomic scope" value="Bacteria"/>
</dbReference>
<dbReference type="Proteomes" id="UP000002222">
    <property type="component" value="Chromosome"/>
</dbReference>
<dbReference type="RefSeq" id="WP_012857884.1">
    <property type="nucleotide sequence ID" value="NC_013512.1"/>
</dbReference>
<proteinExistence type="predicted"/>
<feature type="transmembrane region" description="Helical" evidence="1">
    <location>
        <begin position="28"/>
        <end position="59"/>
    </location>
</feature>
<dbReference type="KEGG" id="sdl:Sdel_2127"/>
<organism evidence="2 3">
    <name type="scientific">Sulfurospirillum deleyianum (strain ATCC 51133 / DSM 6946 / 5175)</name>
    <dbReference type="NCBI Taxonomy" id="525898"/>
    <lineage>
        <taxon>Bacteria</taxon>
        <taxon>Pseudomonadati</taxon>
        <taxon>Campylobacterota</taxon>
        <taxon>Epsilonproteobacteria</taxon>
        <taxon>Campylobacterales</taxon>
        <taxon>Sulfurospirillaceae</taxon>
        <taxon>Sulfurospirillum</taxon>
    </lineage>
</organism>
<dbReference type="OrthoDB" id="9900833at2"/>
<dbReference type="STRING" id="525898.Sdel_2127"/>
<keyword evidence="1" id="KW-0472">Membrane</keyword>
<dbReference type="HOGENOM" id="CLU_175356_0_0_7"/>
<name>D1B4W9_SULD5</name>
<keyword evidence="1" id="KW-0812">Transmembrane</keyword>
<evidence type="ECO:0000313" key="3">
    <source>
        <dbReference type="Proteomes" id="UP000002222"/>
    </source>
</evidence>
<dbReference type="Gene3D" id="1.10.287.910">
    <property type="entry name" value="bacterial mercury transporter, merf"/>
    <property type="match status" value="1"/>
</dbReference>
<keyword evidence="1" id="KW-1133">Transmembrane helix</keyword>
<keyword evidence="3" id="KW-1185">Reference proteome</keyword>
<sequence precursor="true">MKKEMLSIFTALFTAVLATTCCLPPLLFLLFGISFGFLSFAEALSPFRIPLSLVSLLILWLSWRSYKAQCVTCNFQKRKVYAWTYATVLGVILLVLLYPEFAQFFLEGNE</sequence>
<dbReference type="AlphaFoldDB" id="D1B4W9"/>
<evidence type="ECO:0000313" key="2">
    <source>
        <dbReference type="EMBL" id="ACZ13139.1"/>
    </source>
</evidence>
<reference evidence="2 3" key="2">
    <citation type="journal article" date="2010" name="Stand. Genomic Sci.">
        <title>Complete genome sequence of Sulfurospirillum deleyianum type strain (5175).</title>
        <authorList>
            <person name="Sikorski J."/>
            <person name="Lapidus A."/>
            <person name="Copeland A."/>
            <person name="Glavina Del Rio T."/>
            <person name="Nolan M."/>
            <person name="Lucas S."/>
            <person name="Chen F."/>
            <person name="Tice H."/>
            <person name="Cheng J.F."/>
            <person name="Saunders E."/>
            <person name="Bruce D."/>
            <person name="Goodwin L."/>
            <person name="Pitluck S."/>
            <person name="Ovchinnikova G."/>
            <person name="Pati A."/>
            <person name="Ivanova N."/>
            <person name="Mavromatis K."/>
            <person name="Chen A."/>
            <person name="Palaniappan K."/>
            <person name="Chain P."/>
            <person name="Land M."/>
            <person name="Hauser L."/>
            <person name="Chang Y.J."/>
            <person name="Jeffries C.D."/>
            <person name="Brettin T."/>
            <person name="Detter J.C."/>
            <person name="Han C."/>
            <person name="Rohde M."/>
            <person name="Lang E."/>
            <person name="Spring S."/>
            <person name="Goker M."/>
            <person name="Bristow J."/>
            <person name="Eisen J.A."/>
            <person name="Markowitz V."/>
            <person name="Hugenholtz P."/>
            <person name="Kyrpides N.C."/>
            <person name="Klenk H.P."/>
        </authorList>
    </citation>
    <scope>NUCLEOTIDE SEQUENCE [LARGE SCALE GENOMIC DNA]</scope>
    <source>
        <strain evidence="3">ATCC 51133 / DSM 6946 / 5175</strain>
    </source>
</reference>
<reference evidence="3" key="1">
    <citation type="submission" date="2009-11" db="EMBL/GenBank/DDBJ databases">
        <title>The complete genome of Sulfurospirillum deleyianum DSM 6946.</title>
        <authorList>
            <consortium name="US DOE Joint Genome Institute (JGI-PGF)"/>
            <person name="Lucas S."/>
            <person name="Copeland A."/>
            <person name="Lapidus A."/>
            <person name="Glavina del Rio T."/>
            <person name="Dalin E."/>
            <person name="Tice H."/>
            <person name="Bruce D."/>
            <person name="Goodwin L."/>
            <person name="Pitluck S."/>
            <person name="Kyrpides N."/>
            <person name="Mavromatis K."/>
            <person name="Ivanova N."/>
            <person name="Ovchinnikova G."/>
            <person name="Munk A.C."/>
            <person name="Lu M."/>
            <person name="Brettin T."/>
            <person name="Detter J.C."/>
            <person name="Han C."/>
            <person name="Tapia R."/>
            <person name="Larimer F."/>
            <person name="Land M."/>
            <person name="Hauser L."/>
            <person name="Markowitz V."/>
            <person name="Cheng J.F."/>
            <person name="Hugenholtz P."/>
            <person name="Woyke T."/>
            <person name="Wu D."/>
            <person name="Aumann P."/>
            <person name="Schneider S."/>
            <person name="Lang E."/>
            <person name="Spring S."/>
            <person name="Klenk H.P."/>
            <person name="Eisen J.A."/>
        </authorList>
    </citation>
    <scope>NUCLEOTIDE SEQUENCE [LARGE SCALE GENOMIC DNA]</scope>
    <source>
        <strain evidence="3">ATCC 51133 / DSM 6946 / 5175</strain>
    </source>
</reference>
<gene>
    <name evidence="2" type="ordered locus">Sdel_2127</name>
</gene>
<evidence type="ECO:0000256" key="1">
    <source>
        <dbReference type="SAM" id="Phobius"/>
    </source>
</evidence>
<accession>D1B4W9</accession>
<feature type="transmembrane region" description="Helical" evidence="1">
    <location>
        <begin position="80"/>
        <end position="98"/>
    </location>
</feature>
<dbReference type="EMBL" id="CP001816">
    <property type="protein sequence ID" value="ACZ13139.1"/>
    <property type="molecule type" value="Genomic_DNA"/>
</dbReference>